<keyword evidence="5" id="KW-0769">Symport</keyword>
<gene>
    <name evidence="10" type="ORF">HNR28_000146</name>
</gene>
<dbReference type="InterPro" id="IPR005829">
    <property type="entry name" value="Sugar_transporter_CS"/>
</dbReference>
<reference evidence="10 11" key="1">
    <citation type="submission" date="2020-08" db="EMBL/GenBank/DDBJ databases">
        <title>Genomic Encyclopedia of Type Strains, Phase IV (KMG-IV): sequencing the most valuable type-strain genomes for metagenomic binning, comparative biology and taxonomic classification.</title>
        <authorList>
            <person name="Goeker M."/>
        </authorList>
    </citation>
    <scope>NUCLEOTIDE SEQUENCE [LARGE SCALE GENOMIC DNA]</scope>
    <source>
        <strain evidence="10 11">DSM 12141</strain>
    </source>
</reference>
<sequence length="451" mass="47312">MANSSTGRAAAAIPLPPRTRSAGAEHGAASGRPEVSRRVVAATVAGNAIEFYDFTTYAFFAVYIGKTFFPASTPFMSLLLSVAVFGVGFVTRPLGGVLIGALADRAGRKPAMLLTIALIVVGTLGLALTPSYDSIGLAAPVIVVLCRLIQGLALGGEVGPSTSYLIEVAPPGRRGLYGSWQLASQGLAALVAGIIGVLLTLSLSPEQMLSWGWRLPFLLGSVLIFVAVFLRRHMPESLDMDDGRARAAAQPRPRLRNYVRPALLGVLVVIGGTVSTYVSMYMTSYAIVTLKLTPVVGMLATVTYGLVTWLGSLLGGWLSDRYGRKPVVLWPRVALAVLTLPAFLLLLEHTNLATLALTTLLLAGLTAISGAPSIVMIPEQFPRHVRALGLSIVYAVGVAVFGGSTQFVVTWLIEVTGNPAAPALYVVATSVLTIVGIVLLPETGGKRALVD</sequence>
<feature type="transmembrane region" description="Helical" evidence="8">
    <location>
        <begin position="295"/>
        <end position="317"/>
    </location>
</feature>
<dbReference type="InterPro" id="IPR005828">
    <property type="entry name" value="MFS_sugar_transport-like"/>
</dbReference>
<evidence type="ECO:0000256" key="1">
    <source>
        <dbReference type="ARBA" id="ARBA00004651"/>
    </source>
</evidence>
<dbReference type="PROSITE" id="PS00217">
    <property type="entry name" value="SUGAR_TRANSPORT_2"/>
    <property type="match status" value="1"/>
</dbReference>
<evidence type="ECO:0000259" key="9">
    <source>
        <dbReference type="PROSITE" id="PS50850"/>
    </source>
</evidence>
<dbReference type="PANTHER" id="PTHR43528:SF3">
    <property type="entry name" value="CITRATE-PROTON SYMPORTER"/>
    <property type="match status" value="1"/>
</dbReference>
<name>A0A7W9WM55_CASDE</name>
<organism evidence="10 11">
    <name type="scientific">Castellaniella defragrans</name>
    <name type="common">Alcaligenes defragrans</name>
    <dbReference type="NCBI Taxonomy" id="75697"/>
    <lineage>
        <taxon>Bacteria</taxon>
        <taxon>Pseudomonadati</taxon>
        <taxon>Pseudomonadota</taxon>
        <taxon>Betaproteobacteria</taxon>
        <taxon>Burkholderiales</taxon>
        <taxon>Alcaligenaceae</taxon>
        <taxon>Castellaniella</taxon>
    </lineage>
</organism>
<dbReference type="PANTHER" id="PTHR43528">
    <property type="entry name" value="ALPHA-KETOGLUTARATE PERMEASE"/>
    <property type="match status" value="1"/>
</dbReference>
<evidence type="ECO:0000313" key="11">
    <source>
        <dbReference type="Proteomes" id="UP000541136"/>
    </source>
</evidence>
<dbReference type="SUPFAM" id="SSF103473">
    <property type="entry name" value="MFS general substrate transporter"/>
    <property type="match status" value="1"/>
</dbReference>
<comment type="caution">
    <text evidence="10">The sequence shown here is derived from an EMBL/GenBank/DDBJ whole genome shotgun (WGS) entry which is preliminary data.</text>
</comment>
<feature type="transmembrane region" description="Helical" evidence="8">
    <location>
        <begin position="75"/>
        <end position="99"/>
    </location>
</feature>
<dbReference type="Pfam" id="PF00083">
    <property type="entry name" value="Sugar_tr"/>
    <property type="match status" value="2"/>
</dbReference>
<protein>
    <submittedName>
        <fullName evidence="10">MFS family permease</fullName>
    </submittedName>
</protein>
<feature type="transmembrane region" description="Helical" evidence="8">
    <location>
        <begin position="176"/>
        <end position="199"/>
    </location>
</feature>
<feature type="transmembrane region" description="Helical" evidence="8">
    <location>
        <begin position="135"/>
        <end position="155"/>
    </location>
</feature>
<evidence type="ECO:0000256" key="7">
    <source>
        <dbReference type="ARBA" id="ARBA00023136"/>
    </source>
</evidence>
<dbReference type="RefSeq" id="WP_043679664.1">
    <property type="nucleotide sequence ID" value="NZ_JACHIB010000001.1"/>
</dbReference>
<comment type="subcellular location">
    <subcellularLocation>
        <location evidence="1">Cell membrane</location>
        <topology evidence="1">Multi-pass membrane protein</topology>
    </subcellularLocation>
</comment>
<feature type="transmembrane region" description="Helical" evidence="8">
    <location>
        <begin position="211"/>
        <end position="230"/>
    </location>
</feature>
<dbReference type="InterPro" id="IPR051084">
    <property type="entry name" value="H+-coupled_symporters"/>
</dbReference>
<accession>A0A7W9WM55</accession>
<feature type="transmembrane region" description="Helical" evidence="8">
    <location>
        <begin position="419"/>
        <end position="440"/>
    </location>
</feature>
<feature type="transmembrane region" description="Helical" evidence="8">
    <location>
        <begin position="353"/>
        <end position="375"/>
    </location>
</feature>
<keyword evidence="3" id="KW-1003">Cell membrane</keyword>
<evidence type="ECO:0000256" key="2">
    <source>
        <dbReference type="ARBA" id="ARBA00022448"/>
    </source>
</evidence>
<feature type="transmembrane region" description="Helical" evidence="8">
    <location>
        <begin position="329"/>
        <end position="347"/>
    </location>
</feature>
<dbReference type="GO" id="GO:0015293">
    <property type="term" value="F:symporter activity"/>
    <property type="evidence" value="ECO:0007669"/>
    <property type="project" value="UniProtKB-KW"/>
</dbReference>
<evidence type="ECO:0000256" key="3">
    <source>
        <dbReference type="ARBA" id="ARBA00022475"/>
    </source>
</evidence>
<feature type="transmembrane region" description="Helical" evidence="8">
    <location>
        <begin position="262"/>
        <end position="283"/>
    </location>
</feature>
<feature type="transmembrane region" description="Helical" evidence="8">
    <location>
        <begin position="111"/>
        <end position="129"/>
    </location>
</feature>
<dbReference type="InterPro" id="IPR020846">
    <property type="entry name" value="MFS_dom"/>
</dbReference>
<keyword evidence="6 8" id="KW-1133">Transmembrane helix</keyword>
<dbReference type="InterPro" id="IPR036259">
    <property type="entry name" value="MFS_trans_sf"/>
</dbReference>
<evidence type="ECO:0000256" key="8">
    <source>
        <dbReference type="SAM" id="Phobius"/>
    </source>
</evidence>
<dbReference type="EMBL" id="JACHIB010000001">
    <property type="protein sequence ID" value="MBB6082128.1"/>
    <property type="molecule type" value="Genomic_DNA"/>
</dbReference>
<feature type="domain" description="Major facilitator superfamily (MFS) profile" evidence="9">
    <location>
        <begin position="39"/>
        <end position="444"/>
    </location>
</feature>
<dbReference type="PROSITE" id="PS50850">
    <property type="entry name" value="MFS"/>
    <property type="match status" value="1"/>
</dbReference>
<keyword evidence="7 8" id="KW-0472">Membrane</keyword>
<keyword evidence="4 8" id="KW-0812">Transmembrane</keyword>
<evidence type="ECO:0000313" key="10">
    <source>
        <dbReference type="EMBL" id="MBB6082128.1"/>
    </source>
</evidence>
<dbReference type="FunFam" id="1.20.1250.20:FF:000001">
    <property type="entry name" value="Dicarboxylate MFS transporter"/>
    <property type="match status" value="1"/>
</dbReference>
<dbReference type="Proteomes" id="UP000541136">
    <property type="component" value="Unassembled WGS sequence"/>
</dbReference>
<evidence type="ECO:0000256" key="4">
    <source>
        <dbReference type="ARBA" id="ARBA00022692"/>
    </source>
</evidence>
<dbReference type="GO" id="GO:0005886">
    <property type="term" value="C:plasma membrane"/>
    <property type="evidence" value="ECO:0007669"/>
    <property type="project" value="UniProtKB-SubCell"/>
</dbReference>
<keyword evidence="2" id="KW-0813">Transport</keyword>
<evidence type="ECO:0000256" key="6">
    <source>
        <dbReference type="ARBA" id="ARBA00022989"/>
    </source>
</evidence>
<dbReference type="Gene3D" id="1.20.1250.20">
    <property type="entry name" value="MFS general substrate transporter like domains"/>
    <property type="match status" value="2"/>
</dbReference>
<proteinExistence type="predicted"/>
<dbReference type="PROSITE" id="PS00216">
    <property type="entry name" value="SUGAR_TRANSPORT_1"/>
    <property type="match status" value="1"/>
</dbReference>
<feature type="transmembrane region" description="Helical" evidence="8">
    <location>
        <begin position="387"/>
        <end position="413"/>
    </location>
</feature>
<dbReference type="AlphaFoldDB" id="A0A7W9WM55"/>
<evidence type="ECO:0000256" key="5">
    <source>
        <dbReference type="ARBA" id="ARBA00022847"/>
    </source>
</evidence>